<dbReference type="PROSITE" id="PS50879">
    <property type="entry name" value="RNASE_H_1"/>
    <property type="match status" value="1"/>
</dbReference>
<dbReference type="Pfam" id="PF13966">
    <property type="entry name" value="zf-RVT"/>
    <property type="match status" value="1"/>
</dbReference>
<dbReference type="CDD" id="cd06222">
    <property type="entry name" value="RNase_H_like"/>
    <property type="match status" value="1"/>
</dbReference>
<proteinExistence type="predicted"/>
<dbReference type="InterPro" id="IPR036397">
    <property type="entry name" value="RNaseH_sf"/>
</dbReference>
<protein>
    <recommendedName>
        <fullName evidence="1">RNase H type-1 domain-containing protein</fullName>
    </recommendedName>
</protein>
<sequence length="381" mass="42977">MKIDLAIPFQDSCAQPDTFIWGFSSDGLFKSKSAYYLSKNIARSDDSWSWIWKIHTLPRVNYFVWLLRHGRLLTFDTLFNWGISESSICPRCHQTVETINHIFRKSNFSKSLWDLLTPYPINTLFHDTNFNDWVFAHATYSDTSQLGDWSTSFSFITWSIWYFRNQLVHGGKSFSIDVARDFILSKIDEFNQIHHTASKPKTSTTILIGWTPPHPPSGVIKLNTDGSAITNPGAAGAGGVFRDELGNWLLSFYCSIGFTTSLSAELWALRNGLRLAVDRGYSNLIVEIDSRITKILLDSANSNFHSLGVLIDDCRAMMSQIPALQINHIYREANALADGLAKKGAKSDSSFVALEQSPSELCNLLFSDCIGTMFPRNIVMR</sequence>
<evidence type="ECO:0000313" key="2">
    <source>
        <dbReference type="EMBL" id="GKU92594.1"/>
    </source>
</evidence>
<dbReference type="InterPro" id="IPR026960">
    <property type="entry name" value="RVT-Znf"/>
</dbReference>
<comment type="caution">
    <text evidence="2">The sequence shown here is derived from an EMBL/GenBank/DDBJ whole genome shotgun (WGS) entry which is preliminary data.</text>
</comment>
<organism evidence="2 3">
    <name type="scientific">Rubroshorea leprosula</name>
    <dbReference type="NCBI Taxonomy" id="152421"/>
    <lineage>
        <taxon>Eukaryota</taxon>
        <taxon>Viridiplantae</taxon>
        <taxon>Streptophyta</taxon>
        <taxon>Embryophyta</taxon>
        <taxon>Tracheophyta</taxon>
        <taxon>Spermatophyta</taxon>
        <taxon>Magnoliopsida</taxon>
        <taxon>eudicotyledons</taxon>
        <taxon>Gunneridae</taxon>
        <taxon>Pentapetalae</taxon>
        <taxon>rosids</taxon>
        <taxon>malvids</taxon>
        <taxon>Malvales</taxon>
        <taxon>Dipterocarpaceae</taxon>
        <taxon>Rubroshorea</taxon>
    </lineage>
</organism>
<evidence type="ECO:0000313" key="3">
    <source>
        <dbReference type="Proteomes" id="UP001054252"/>
    </source>
</evidence>
<dbReference type="GO" id="GO:0003676">
    <property type="term" value="F:nucleic acid binding"/>
    <property type="evidence" value="ECO:0007669"/>
    <property type="project" value="InterPro"/>
</dbReference>
<keyword evidence="3" id="KW-1185">Reference proteome</keyword>
<dbReference type="InterPro" id="IPR053151">
    <property type="entry name" value="RNase_H-like"/>
</dbReference>
<gene>
    <name evidence="2" type="ORF">SLEP1_g6302</name>
</gene>
<dbReference type="SUPFAM" id="SSF53098">
    <property type="entry name" value="Ribonuclease H-like"/>
    <property type="match status" value="1"/>
</dbReference>
<accession>A0AAV5I4I2</accession>
<dbReference type="InterPro" id="IPR002156">
    <property type="entry name" value="RNaseH_domain"/>
</dbReference>
<name>A0AAV5I4I2_9ROSI</name>
<dbReference type="Proteomes" id="UP001054252">
    <property type="component" value="Unassembled WGS sequence"/>
</dbReference>
<dbReference type="PANTHER" id="PTHR47723">
    <property type="entry name" value="OS05G0353850 PROTEIN"/>
    <property type="match status" value="1"/>
</dbReference>
<dbReference type="Pfam" id="PF13456">
    <property type="entry name" value="RVT_3"/>
    <property type="match status" value="1"/>
</dbReference>
<feature type="domain" description="RNase H type-1" evidence="1">
    <location>
        <begin position="216"/>
        <end position="346"/>
    </location>
</feature>
<evidence type="ECO:0000259" key="1">
    <source>
        <dbReference type="PROSITE" id="PS50879"/>
    </source>
</evidence>
<reference evidence="2 3" key="1">
    <citation type="journal article" date="2021" name="Commun. Biol.">
        <title>The genome of Shorea leprosula (Dipterocarpaceae) highlights the ecological relevance of drought in aseasonal tropical rainforests.</title>
        <authorList>
            <person name="Ng K.K.S."/>
            <person name="Kobayashi M.J."/>
            <person name="Fawcett J.A."/>
            <person name="Hatakeyama M."/>
            <person name="Paape T."/>
            <person name="Ng C.H."/>
            <person name="Ang C.C."/>
            <person name="Tnah L.H."/>
            <person name="Lee C.T."/>
            <person name="Nishiyama T."/>
            <person name="Sese J."/>
            <person name="O'Brien M.J."/>
            <person name="Copetti D."/>
            <person name="Mohd Noor M.I."/>
            <person name="Ong R.C."/>
            <person name="Putra M."/>
            <person name="Sireger I.Z."/>
            <person name="Indrioko S."/>
            <person name="Kosugi Y."/>
            <person name="Izuno A."/>
            <person name="Isagi Y."/>
            <person name="Lee S.L."/>
            <person name="Shimizu K.K."/>
        </authorList>
    </citation>
    <scope>NUCLEOTIDE SEQUENCE [LARGE SCALE GENOMIC DNA]</scope>
    <source>
        <strain evidence="2">214</strain>
    </source>
</reference>
<dbReference type="InterPro" id="IPR044730">
    <property type="entry name" value="RNase_H-like_dom_plant"/>
</dbReference>
<dbReference type="GO" id="GO:0004523">
    <property type="term" value="F:RNA-DNA hybrid ribonuclease activity"/>
    <property type="evidence" value="ECO:0007669"/>
    <property type="project" value="InterPro"/>
</dbReference>
<dbReference type="Gene3D" id="3.30.420.10">
    <property type="entry name" value="Ribonuclease H-like superfamily/Ribonuclease H"/>
    <property type="match status" value="1"/>
</dbReference>
<dbReference type="InterPro" id="IPR012337">
    <property type="entry name" value="RNaseH-like_sf"/>
</dbReference>
<dbReference type="EMBL" id="BPVZ01000006">
    <property type="protein sequence ID" value="GKU92594.1"/>
    <property type="molecule type" value="Genomic_DNA"/>
</dbReference>
<dbReference type="AlphaFoldDB" id="A0AAV5I4I2"/>
<dbReference type="PANTHER" id="PTHR47723:SF19">
    <property type="entry name" value="POLYNUCLEOTIDYL TRANSFERASE, RIBONUCLEASE H-LIKE SUPERFAMILY PROTEIN"/>
    <property type="match status" value="1"/>
</dbReference>